<reference evidence="2 3" key="1">
    <citation type="journal article" date="2020" name="Vet. Res.">
        <title>Phylogenomic analysis of Mycoplasma bovis from Belgian veal, dairy and beef herds.</title>
        <authorList>
            <person name="Bokma J."/>
            <person name="Vereecke N."/>
            <person name="De Bleecker K."/>
            <person name="Callens J."/>
            <person name="Ribbens S."/>
            <person name="Nauwynck H."/>
            <person name="Haesebrouck F."/>
            <person name="Theuns S."/>
            <person name="Boyen F."/>
            <person name="Pardon B."/>
        </authorList>
    </citation>
    <scope>NUCLEOTIDE SEQUENCE [LARGE SCALE GENOMIC DNA]</scope>
    <source>
        <strain evidence="2 3">Mb222</strain>
    </source>
</reference>
<organism evidence="2 3">
    <name type="scientific">Mycoplasmopsis bovis</name>
    <name type="common">Mycoplasma bovis</name>
    <dbReference type="NCBI Taxonomy" id="28903"/>
    <lineage>
        <taxon>Bacteria</taxon>
        <taxon>Bacillati</taxon>
        <taxon>Mycoplasmatota</taxon>
        <taxon>Mycoplasmoidales</taxon>
        <taxon>Metamycoplasmataceae</taxon>
        <taxon>Mycoplasmopsis</taxon>
    </lineage>
</organism>
<feature type="domain" description="HNH" evidence="1">
    <location>
        <begin position="27"/>
        <end position="69"/>
    </location>
</feature>
<dbReference type="GO" id="GO:0004519">
    <property type="term" value="F:endonuclease activity"/>
    <property type="evidence" value="ECO:0007669"/>
    <property type="project" value="UniProtKB-KW"/>
</dbReference>
<evidence type="ECO:0000313" key="3">
    <source>
        <dbReference type="Proteomes" id="UP000596039"/>
    </source>
</evidence>
<proteinExistence type="predicted"/>
<dbReference type="EMBL" id="CP058496">
    <property type="protein sequence ID" value="WHO15154.1"/>
    <property type="molecule type" value="Genomic_DNA"/>
</dbReference>
<keyword evidence="3" id="KW-1185">Reference proteome</keyword>
<dbReference type="InterPro" id="IPR002711">
    <property type="entry name" value="HNH"/>
</dbReference>
<dbReference type="InterPro" id="IPR003615">
    <property type="entry name" value="HNH_nuc"/>
</dbReference>
<dbReference type="CDD" id="cd00085">
    <property type="entry name" value="HNHc"/>
    <property type="match status" value="1"/>
</dbReference>
<evidence type="ECO:0000259" key="1">
    <source>
        <dbReference type="Pfam" id="PF01844"/>
    </source>
</evidence>
<sequence length="174" mass="21007">MINWKFPYNSPEWLKLRDKHLWKQPYCVDCDITWNLQVDHIIPHNQVKELFLDENNLQTLCNSCHAQKTLKQRPFYEYAVSNKFLKINLGHSKGIKLKFRQFFNSYVYSHTTYPNYYEFNVSEQQVDFGSLIMFISLFYKSINRLCSQVVINDNNLMVKINKYFNPSHFERNTL</sequence>
<keyword evidence="2" id="KW-0540">Nuclease</keyword>
<dbReference type="RefSeq" id="WP_115266395.1">
    <property type="nucleotide sequence ID" value="NZ_CP022586.1"/>
</dbReference>
<evidence type="ECO:0000313" key="2">
    <source>
        <dbReference type="EMBL" id="WHO15154.1"/>
    </source>
</evidence>
<accession>A0ABY8RWZ5</accession>
<name>A0ABY8RWZ5_MYCBV</name>
<dbReference type="Pfam" id="PF01844">
    <property type="entry name" value="HNH"/>
    <property type="match status" value="1"/>
</dbReference>
<dbReference type="Gene3D" id="1.10.30.50">
    <property type="match status" value="1"/>
</dbReference>
<keyword evidence="2" id="KW-0378">Hydrolase</keyword>
<keyword evidence="2" id="KW-0255">Endonuclease</keyword>
<protein>
    <submittedName>
        <fullName evidence="2">HNH endonuclease signature motif containing protein</fullName>
    </submittedName>
</protein>
<dbReference type="Proteomes" id="UP000596039">
    <property type="component" value="Chromosome"/>
</dbReference>
<gene>
    <name evidence="2" type="ORF">HYD69_04110</name>
</gene>